<comment type="caution">
    <text evidence="1">The sequence shown here is derived from an EMBL/GenBank/DDBJ whole genome shotgun (WGS) entry which is preliminary data.</text>
</comment>
<dbReference type="GeneID" id="89589413"/>
<proteinExistence type="predicted"/>
<keyword evidence="2" id="KW-1185">Reference proteome</keyword>
<dbReference type="Proteomes" id="UP000051658">
    <property type="component" value="Unassembled WGS sequence"/>
</dbReference>
<accession>A0A0R2HW69</accession>
<reference evidence="1 2" key="1">
    <citation type="journal article" date="2015" name="Genome Announc.">
        <title>Expanding the biotechnology potential of lactobacilli through comparative genomics of 213 strains and associated genera.</title>
        <authorList>
            <person name="Sun Z."/>
            <person name="Harris H.M."/>
            <person name="McCann A."/>
            <person name="Guo C."/>
            <person name="Argimon S."/>
            <person name="Zhang W."/>
            <person name="Yang X."/>
            <person name="Jeffery I.B."/>
            <person name="Cooney J.C."/>
            <person name="Kagawa T.F."/>
            <person name="Liu W."/>
            <person name="Song Y."/>
            <person name="Salvetti E."/>
            <person name="Wrobel A."/>
            <person name="Rasinkangas P."/>
            <person name="Parkhill J."/>
            <person name="Rea M.C."/>
            <person name="O'Sullivan O."/>
            <person name="Ritari J."/>
            <person name="Douillard F.P."/>
            <person name="Paul Ross R."/>
            <person name="Yang R."/>
            <person name="Briner A.E."/>
            <person name="Felis G.E."/>
            <person name="de Vos W.M."/>
            <person name="Barrangou R."/>
            <person name="Klaenhammer T.R."/>
            <person name="Caufield P.W."/>
            <person name="Cui Y."/>
            <person name="Zhang H."/>
            <person name="O'Toole P.W."/>
        </authorList>
    </citation>
    <scope>NUCLEOTIDE SEQUENCE [LARGE SCALE GENOMIC DNA]</scope>
    <source>
        <strain evidence="1 2">DSM 20623</strain>
    </source>
</reference>
<dbReference type="RefSeq" id="WP_034568675.1">
    <property type="nucleotide sequence ID" value="NZ_JQBS01000035.1"/>
</dbReference>
<organism evidence="1 2">
    <name type="scientific">Carnobacterium divergens DSM 20623</name>
    <dbReference type="NCBI Taxonomy" id="1449336"/>
    <lineage>
        <taxon>Bacteria</taxon>
        <taxon>Bacillati</taxon>
        <taxon>Bacillota</taxon>
        <taxon>Bacilli</taxon>
        <taxon>Lactobacillales</taxon>
        <taxon>Carnobacteriaceae</taxon>
        <taxon>Carnobacterium</taxon>
    </lineage>
</organism>
<dbReference type="EMBL" id="JQBS01000035">
    <property type="protein sequence ID" value="KRN54837.1"/>
    <property type="molecule type" value="Genomic_DNA"/>
</dbReference>
<evidence type="ECO:0000313" key="1">
    <source>
        <dbReference type="EMBL" id="KRN54837.1"/>
    </source>
</evidence>
<dbReference type="PATRIC" id="fig|1449336.4.peg.2466"/>
<dbReference type="AlphaFoldDB" id="A0A0R2HW69"/>
<protein>
    <submittedName>
        <fullName evidence="1">Uncharacterized protein</fullName>
    </submittedName>
</protein>
<name>A0A0R2HW69_CARDV</name>
<sequence>MKIKLPKYMEKDLEKNDLNILKEIEKELISSKLTNDICIFSDKVYLNGKKISVPLIFFNNTDKIIGDIEIKVAFSIYGKVIFNGAIAFKKDMYDKLLPQEGVLDYWILELAGEQGEMEIIELKKDEFNLQIIECHEICYE</sequence>
<gene>
    <name evidence="1" type="ORF">IV74_GL002428</name>
</gene>
<evidence type="ECO:0000313" key="2">
    <source>
        <dbReference type="Proteomes" id="UP000051658"/>
    </source>
</evidence>